<dbReference type="Gene3D" id="1.25.40.10">
    <property type="entry name" value="Tetratricopeptide repeat domain"/>
    <property type="match status" value="1"/>
</dbReference>
<gene>
    <name evidence="2" type="ORF">QP939_28470</name>
</gene>
<evidence type="ECO:0000259" key="1">
    <source>
        <dbReference type="Pfam" id="PF03704"/>
    </source>
</evidence>
<dbReference type="InterPro" id="IPR011990">
    <property type="entry name" value="TPR-like_helical_dom_sf"/>
</dbReference>
<organism evidence="2 3">
    <name type="scientific">Amycolatopsis nalaikhensis</name>
    <dbReference type="NCBI Taxonomy" id="715472"/>
    <lineage>
        <taxon>Bacteria</taxon>
        <taxon>Bacillati</taxon>
        <taxon>Actinomycetota</taxon>
        <taxon>Actinomycetes</taxon>
        <taxon>Pseudonocardiales</taxon>
        <taxon>Pseudonocardiaceae</taxon>
        <taxon>Amycolatopsis</taxon>
    </lineage>
</organism>
<evidence type="ECO:0000313" key="2">
    <source>
        <dbReference type="EMBL" id="WIV52881.1"/>
    </source>
</evidence>
<dbReference type="RefSeq" id="WP_285449283.1">
    <property type="nucleotide sequence ID" value="NZ_CP127173.1"/>
</dbReference>
<name>A0ABY8XBF7_9PSEU</name>
<evidence type="ECO:0000313" key="3">
    <source>
        <dbReference type="Proteomes" id="UP001227101"/>
    </source>
</evidence>
<protein>
    <submittedName>
        <fullName evidence="2">BTAD domain-containing putative transcriptional regulator</fullName>
    </submittedName>
</protein>
<reference evidence="2 3" key="1">
    <citation type="submission" date="2023-06" db="EMBL/GenBank/DDBJ databases">
        <authorList>
            <person name="Oyuntsetseg B."/>
            <person name="Kim S.B."/>
        </authorList>
    </citation>
    <scope>NUCLEOTIDE SEQUENCE [LARGE SCALE GENOMIC DNA]</scope>
    <source>
        <strain evidence="2 3">2-2</strain>
    </source>
</reference>
<dbReference type="InterPro" id="IPR005158">
    <property type="entry name" value="BTAD"/>
</dbReference>
<feature type="domain" description="Bacterial transcriptional activator" evidence="1">
    <location>
        <begin position="18"/>
        <end position="61"/>
    </location>
</feature>
<dbReference type="SUPFAM" id="SSF48452">
    <property type="entry name" value="TPR-like"/>
    <property type="match status" value="1"/>
</dbReference>
<keyword evidence="3" id="KW-1185">Reference proteome</keyword>
<dbReference type="EMBL" id="CP127173">
    <property type="protein sequence ID" value="WIV52881.1"/>
    <property type="molecule type" value="Genomic_DNA"/>
</dbReference>
<accession>A0ABY8XBF7</accession>
<dbReference type="Pfam" id="PF03704">
    <property type="entry name" value="BTAD"/>
    <property type="match status" value="1"/>
</dbReference>
<dbReference type="Proteomes" id="UP001227101">
    <property type="component" value="Chromosome"/>
</dbReference>
<sequence>MLRTEQGGYRLLVPDDALDLTRFRSAAARGWATASRGAHADAVAAFDAALAEWSGEPLSNVA</sequence>
<proteinExistence type="predicted"/>